<sequence>MQLNFIVCMEVTCNETERNALLSFKHRLSDPSKRLSSWSDADDCCRWMGVRCNNITGRVMELDLSTPLDSPYMQLSDLQRNQLSGALPDSLDQLKHLEVLDLSNNTIVHSVPSTFSNLSSLRTLNIGHNQLNGTIPESLGFLRNLQVLNLGANSLTGGMSATLGILSNFVTLDLSSNCLEGPIQEKSLEKLFELKEPRLPSTNVFLNVESSWTPVFLT</sequence>
<dbReference type="InterPro" id="IPR046956">
    <property type="entry name" value="RLP23-like"/>
</dbReference>
<dbReference type="Pfam" id="PF08263">
    <property type="entry name" value="LRRNT_2"/>
    <property type="match status" value="1"/>
</dbReference>
<evidence type="ECO:0000313" key="13">
    <source>
        <dbReference type="EMBL" id="KEH21676.1"/>
    </source>
</evidence>
<evidence type="ECO:0000259" key="12">
    <source>
        <dbReference type="Pfam" id="PF08263"/>
    </source>
</evidence>
<keyword evidence="5" id="KW-0812">Transmembrane</keyword>
<evidence type="ECO:0000256" key="9">
    <source>
        <dbReference type="ARBA" id="ARBA00023136"/>
    </source>
</evidence>
<comment type="similarity">
    <text evidence="2">Belongs to the RLP family.</text>
</comment>
<dbReference type="STRING" id="3880.A0A072TWV0"/>
<dbReference type="PANTHER" id="PTHR48063:SF112">
    <property type="entry name" value="RECEPTOR LIKE PROTEIN 30-LIKE"/>
    <property type="match status" value="1"/>
</dbReference>
<dbReference type="SUPFAM" id="SSF52058">
    <property type="entry name" value="L domain-like"/>
    <property type="match status" value="1"/>
</dbReference>
<dbReference type="InterPro" id="IPR013210">
    <property type="entry name" value="LRR_N_plant-typ"/>
</dbReference>
<keyword evidence="13" id="KW-0418">Kinase</keyword>
<gene>
    <name evidence="13" type="ordered locus">MTR_7g014960</name>
</gene>
<dbReference type="EnsemblPlants" id="KEH21676">
    <property type="protein sequence ID" value="KEH21676"/>
    <property type="gene ID" value="MTR_7g014960"/>
</dbReference>
<keyword evidence="11" id="KW-0325">Glycoprotein</keyword>
<keyword evidence="3" id="KW-1003">Cell membrane</keyword>
<dbReference type="EMBL" id="CM001223">
    <property type="protein sequence ID" value="KEH21676.1"/>
    <property type="molecule type" value="Genomic_DNA"/>
</dbReference>
<evidence type="ECO:0000256" key="1">
    <source>
        <dbReference type="ARBA" id="ARBA00004251"/>
    </source>
</evidence>
<name>A0A072TWV0_MEDTR</name>
<dbReference type="Gene3D" id="3.80.10.10">
    <property type="entry name" value="Ribonuclease Inhibitor"/>
    <property type="match status" value="1"/>
</dbReference>
<proteinExistence type="inferred from homology"/>
<dbReference type="AlphaFoldDB" id="A0A072TWV0"/>
<evidence type="ECO:0000313" key="15">
    <source>
        <dbReference type="Proteomes" id="UP000002051"/>
    </source>
</evidence>
<evidence type="ECO:0000256" key="8">
    <source>
        <dbReference type="ARBA" id="ARBA00022989"/>
    </source>
</evidence>
<dbReference type="Pfam" id="PF13855">
    <property type="entry name" value="LRR_8"/>
    <property type="match status" value="1"/>
</dbReference>
<dbReference type="GO" id="GO:0005886">
    <property type="term" value="C:plasma membrane"/>
    <property type="evidence" value="ECO:0007669"/>
    <property type="project" value="UniProtKB-SubCell"/>
</dbReference>
<organism evidence="13 15">
    <name type="scientific">Medicago truncatula</name>
    <name type="common">Barrel medic</name>
    <name type="synonym">Medicago tribuloides</name>
    <dbReference type="NCBI Taxonomy" id="3880"/>
    <lineage>
        <taxon>Eukaryota</taxon>
        <taxon>Viridiplantae</taxon>
        <taxon>Streptophyta</taxon>
        <taxon>Embryophyta</taxon>
        <taxon>Tracheophyta</taxon>
        <taxon>Spermatophyta</taxon>
        <taxon>Magnoliopsida</taxon>
        <taxon>eudicotyledons</taxon>
        <taxon>Gunneridae</taxon>
        <taxon>Pentapetalae</taxon>
        <taxon>rosids</taxon>
        <taxon>fabids</taxon>
        <taxon>Fabales</taxon>
        <taxon>Fabaceae</taxon>
        <taxon>Papilionoideae</taxon>
        <taxon>50 kb inversion clade</taxon>
        <taxon>NPAAA clade</taxon>
        <taxon>Hologalegina</taxon>
        <taxon>IRL clade</taxon>
        <taxon>Trifolieae</taxon>
        <taxon>Medicago</taxon>
    </lineage>
</organism>
<comment type="subcellular location">
    <subcellularLocation>
        <location evidence="1">Cell membrane</location>
        <topology evidence="1">Single-pass type I membrane protein</topology>
    </subcellularLocation>
</comment>
<keyword evidence="13" id="KW-0808">Transferase</keyword>
<evidence type="ECO:0000256" key="4">
    <source>
        <dbReference type="ARBA" id="ARBA00022614"/>
    </source>
</evidence>
<accession>A0A072TWV0</accession>
<feature type="domain" description="Leucine-rich repeat-containing N-terminal plant-type" evidence="12">
    <location>
        <begin position="15"/>
        <end position="53"/>
    </location>
</feature>
<keyword evidence="8" id="KW-1133">Transmembrane helix</keyword>
<evidence type="ECO:0000256" key="10">
    <source>
        <dbReference type="ARBA" id="ARBA00023170"/>
    </source>
</evidence>
<reference evidence="13 15" key="1">
    <citation type="journal article" date="2011" name="Nature">
        <title>The Medicago genome provides insight into the evolution of rhizobial symbioses.</title>
        <authorList>
            <person name="Young N.D."/>
            <person name="Debelle F."/>
            <person name="Oldroyd G.E."/>
            <person name="Geurts R."/>
            <person name="Cannon S.B."/>
            <person name="Udvardi M.K."/>
            <person name="Benedito V.A."/>
            <person name="Mayer K.F."/>
            <person name="Gouzy J."/>
            <person name="Schoof H."/>
            <person name="Van de Peer Y."/>
            <person name="Proost S."/>
            <person name="Cook D.R."/>
            <person name="Meyers B.C."/>
            <person name="Spannagl M."/>
            <person name="Cheung F."/>
            <person name="De Mita S."/>
            <person name="Krishnakumar V."/>
            <person name="Gundlach H."/>
            <person name="Zhou S."/>
            <person name="Mudge J."/>
            <person name="Bharti A.K."/>
            <person name="Murray J.D."/>
            <person name="Naoumkina M.A."/>
            <person name="Rosen B."/>
            <person name="Silverstein K.A."/>
            <person name="Tang H."/>
            <person name="Rombauts S."/>
            <person name="Zhao P.X."/>
            <person name="Zhou P."/>
            <person name="Barbe V."/>
            <person name="Bardou P."/>
            <person name="Bechner M."/>
            <person name="Bellec A."/>
            <person name="Berger A."/>
            <person name="Berges H."/>
            <person name="Bidwell S."/>
            <person name="Bisseling T."/>
            <person name="Choisne N."/>
            <person name="Couloux A."/>
            <person name="Denny R."/>
            <person name="Deshpande S."/>
            <person name="Dai X."/>
            <person name="Doyle J.J."/>
            <person name="Dudez A.M."/>
            <person name="Farmer A.D."/>
            <person name="Fouteau S."/>
            <person name="Franken C."/>
            <person name="Gibelin C."/>
            <person name="Gish J."/>
            <person name="Goldstein S."/>
            <person name="Gonzalez A.J."/>
            <person name="Green P.J."/>
            <person name="Hallab A."/>
            <person name="Hartog M."/>
            <person name="Hua A."/>
            <person name="Humphray S.J."/>
            <person name="Jeong D.H."/>
            <person name="Jing Y."/>
            <person name="Jocker A."/>
            <person name="Kenton S.M."/>
            <person name="Kim D.J."/>
            <person name="Klee K."/>
            <person name="Lai H."/>
            <person name="Lang C."/>
            <person name="Lin S."/>
            <person name="Macmil S.L."/>
            <person name="Magdelenat G."/>
            <person name="Matthews L."/>
            <person name="McCorrison J."/>
            <person name="Monaghan E.L."/>
            <person name="Mun J.H."/>
            <person name="Najar F.Z."/>
            <person name="Nicholson C."/>
            <person name="Noirot C."/>
            <person name="O'Bleness M."/>
            <person name="Paule C.R."/>
            <person name="Poulain J."/>
            <person name="Prion F."/>
            <person name="Qin B."/>
            <person name="Qu C."/>
            <person name="Retzel E.F."/>
            <person name="Riddle C."/>
            <person name="Sallet E."/>
            <person name="Samain S."/>
            <person name="Samson N."/>
            <person name="Sanders I."/>
            <person name="Saurat O."/>
            <person name="Scarpelli C."/>
            <person name="Schiex T."/>
            <person name="Segurens B."/>
            <person name="Severin A.J."/>
            <person name="Sherrier D.J."/>
            <person name="Shi R."/>
            <person name="Sims S."/>
            <person name="Singer S.R."/>
            <person name="Sinharoy S."/>
            <person name="Sterck L."/>
            <person name="Viollet A."/>
            <person name="Wang B.B."/>
            <person name="Wang K."/>
            <person name="Wang M."/>
            <person name="Wang X."/>
            <person name="Warfsmann J."/>
            <person name="Weissenbach J."/>
            <person name="White D.D."/>
            <person name="White J.D."/>
            <person name="Wiley G.B."/>
            <person name="Wincker P."/>
            <person name="Xing Y."/>
            <person name="Yang L."/>
            <person name="Yao Z."/>
            <person name="Ying F."/>
            <person name="Zhai J."/>
            <person name="Zhou L."/>
            <person name="Zuber A."/>
            <person name="Denarie J."/>
            <person name="Dixon R.A."/>
            <person name="May G.D."/>
            <person name="Schwartz D.C."/>
            <person name="Rogers J."/>
            <person name="Quetier F."/>
            <person name="Town C.D."/>
            <person name="Roe B.A."/>
        </authorList>
    </citation>
    <scope>NUCLEOTIDE SEQUENCE [LARGE SCALE GENOMIC DNA]</scope>
    <source>
        <strain evidence="13">A17</strain>
        <strain evidence="14 15">cv. Jemalong A17</strain>
    </source>
</reference>
<evidence type="ECO:0000313" key="14">
    <source>
        <dbReference type="EnsemblPlants" id="KEH21676"/>
    </source>
</evidence>
<keyword evidence="9" id="KW-0472">Membrane</keyword>
<keyword evidence="10 13" id="KW-0675">Receptor</keyword>
<dbReference type="SMART" id="SM00369">
    <property type="entry name" value="LRR_TYP"/>
    <property type="match status" value="2"/>
</dbReference>
<protein>
    <submittedName>
        <fullName evidence="13">LRR receptor-like kinase</fullName>
    </submittedName>
</protein>
<dbReference type="PANTHER" id="PTHR48063">
    <property type="entry name" value="LRR RECEPTOR-LIKE KINASE"/>
    <property type="match status" value="1"/>
</dbReference>
<dbReference type="InterPro" id="IPR032675">
    <property type="entry name" value="LRR_dom_sf"/>
</dbReference>
<keyword evidence="7" id="KW-0677">Repeat</keyword>
<reference evidence="13 15" key="2">
    <citation type="journal article" date="2014" name="BMC Genomics">
        <title>An improved genome release (version Mt4.0) for the model legume Medicago truncatula.</title>
        <authorList>
            <person name="Tang H."/>
            <person name="Krishnakumar V."/>
            <person name="Bidwell S."/>
            <person name="Rosen B."/>
            <person name="Chan A."/>
            <person name="Zhou S."/>
            <person name="Gentzbittel L."/>
            <person name="Childs K.L."/>
            <person name="Yandell M."/>
            <person name="Gundlach H."/>
            <person name="Mayer K.F."/>
            <person name="Schwartz D.C."/>
            <person name="Town C.D."/>
        </authorList>
    </citation>
    <scope>GENOME REANNOTATION</scope>
    <source>
        <strain evidence="13">A17</strain>
        <strain evidence="14 15">cv. Jemalong A17</strain>
    </source>
</reference>
<keyword evidence="15" id="KW-1185">Reference proteome</keyword>
<dbReference type="InterPro" id="IPR003591">
    <property type="entry name" value="Leu-rich_rpt_typical-subtyp"/>
</dbReference>
<dbReference type="InterPro" id="IPR001611">
    <property type="entry name" value="Leu-rich_rpt"/>
</dbReference>
<evidence type="ECO:0000256" key="3">
    <source>
        <dbReference type="ARBA" id="ARBA00022475"/>
    </source>
</evidence>
<keyword evidence="6" id="KW-0732">Signal</keyword>
<keyword evidence="4" id="KW-0433">Leucine-rich repeat</keyword>
<dbReference type="FunFam" id="3.80.10.10:FF:000275">
    <property type="entry name" value="Leucine-rich repeat receptor-like protein kinase"/>
    <property type="match status" value="1"/>
</dbReference>
<dbReference type="HOGENOM" id="CLU_110438_0_0_1"/>
<evidence type="ECO:0000256" key="2">
    <source>
        <dbReference type="ARBA" id="ARBA00009592"/>
    </source>
</evidence>
<evidence type="ECO:0000256" key="6">
    <source>
        <dbReference type="ARBA" id="ARBA00022729"/>
    </source>
</evidence>
<evidence type="ECO:0000256" key="5">
    <source>
        <dbReference type="ARBA" id="ARBA00022692"/>
    </source>
</evidence>
<reference evidence="14" key="3">
    <citation type="submission" date="2015-04" db="UniProtKB">
        <authorList>
            <consortium name="EnsemblPlants"/>
        </authorList>
    </citation>
    <scope>IDENTIFICATION</scope>
    <source>
        <strain evidence="14">cv. Jemalong A17</strain>
    </source>
</reference>
<evidence type="ECO:0000256" key="11">
    <source>
        <dbReference type="ARBA" id="ARBA00023180"/>
    </source>
</evidence>
<evidence type="ECO:0000256" key="7">
    <source>
        <dbReference type="ARBA" id="ARBA00022737"/>
    </source>
</evidence>
<dbReference type="GO" id="GO:0016301">
    <property type="term" value="F:kinase activity"/>
    <property type="evidence" value="ECO:0007669"/>
    <property type="project" value="UniProtKB-KW"/>
</dbReference>
<dbReference type="Proteomes" id="UP000002051">
    <property type="component" value="Unassembled WGS sequence"/>
</dbReference>